<keyword evidence="2" id="KW-1185">Reference proteome</keyword>
<proteinExistence type="predicted"/>
<organism evidence="1 2">
    <name type="scientific">Trifolium medium</name>
    <dbReference type="NCBI Taxonomy" id="97028"/>
    <lineage>
        <taxon>Eukaryota</taxon>
        <taxon>Viridiplantae</taxon>
        <taxon>Streptophyta</taxon>
        <taxon>Embryophyta</taxon>
        <taxon>Tracheophyta</taxon>
        <taxon>Spermatophyta</taxon>
        <taxon>Magnoliopsida</taxon>
        <taxon>eudicotyledons</taxon>
        <taxon>Gunneridae</taxon>
        <taxon>Pentapetalae</taxon>
        <taxon>rosids</taxon>
        <taxon>fabids</taxon>
        <taxon>Fabales</taxon>
        <taxon>Fabaceae</taxon>
        <taxon>Papilionoideae</taxon>
        <taxon>50 kb inversion clade</taxon>
        <taxon>NPAAA clade</taxon>
        <taxon>Hologalegina</taxon>
        <taxon>IRL clade</taxon>
        <taxon>Trifolieae</taxon>
        <taxon>Trifolium</taxon>
    </lineage>
</organism>
<dbReference type="AlphaFoldDB" id="A0A392QNK6"/>
<comment type="caution">
    <text evidence="1">The sequence shown here is derived from an EMBL/GenBank/DDBJ whole genome shotgun (WGS) entry which is preliminary data.</text>
</comment>
<name>A0A392QNK6_9FABA</name>
<protein>
    <submittedName>
        <fullName evidence="1">Uncharacterized protein</fullName>
    </submittedName>
</protein>
<reference evidence="1 2" key="1">
    <citation type="journal article" date="2018" name="Front. Plant Sci.">
        <title>Red Clover (Trifolium pratense) and Zigzag Clover (T. medium) - A Picture of Genomic Similarities and Differences.</title>
        <authorList>
            <person name="Dluhosova J."/>
            <person name="Istvanek J."/>
            <person name="Nedelnik J."/>
            <person name="Repkova J."/>
        </authorList>
    </citation>
    <scope>NUCLEOTIDE SEQUENCE [LARGE SCALE GENOMIC DNA]</scope>
    <source>
        <strain evidence="2">cv. 10/8</strain>
        <tissue evidence="1">Leaf</tissue>
    </source>
</reference>
<evidence type="ECO:0000313" key="2">
    <source>
        <dbReference type="Proteomes" id="UP000265520"/>
    </source>
</evidence>
<evidence type="ECO:0000313" key="1">
    <source>
        <dbReference type="EMBL" id="MCI25116.1"/>
    </source>
</evidence>
<sequence>PLKLETYDEIAYSYEHIEHIDTVFLRAKTLASLTTIVQGKDEIQHDYIERFTRTKVEVKGADDRPKCFVF</sequence>
<accession>A0A392QNK6</accession>
<feature type="non-terminal residue" evidence="1">
    <location>
        <position position="1"/>
    </location>
</feature>
<dbReference type="EMBL" id="LXQA010145375">
    <property type="protein sequence ID" value="MCI25116.1"/>
    <property type="molecule type" value="Genomic_DNA"/>
</dbReference>
<dbReference type="Proteomes" id="UP000265520">
    <property type="component" value="Unassembled WGS sequence"/>
</dbReference>